<gene>
    <name evidence="2" type="ORF">RBB77_15115</name>
</gene>
<protein>
    <submittedName>
        <fullName evidence="2">Rhodanese-like domain-containing protein</fullName>
    </submittedName>
</protein>
<sequence length="148" mass="17128">MYLILICVVGFLVLLFGFFRIRQLRRRRELEAHSIDADSLRQLMEENADILLFDVRQPLDLLAHSEIIPGARRLPPKEVLHEATLIPKEKESVIYCTCVSQSTSRMILERALELNFTKIKFLKGGLDAWKAKGYPVERYTTPFHLDTA</sequence>
<feature type="domain" description="Rhodanese" evidence="1">
    <location>
        <begin position="46"/>
        <end position="138"/>
    </location>
</feature>
<dbReference type="Pfam" id="PF00581">
    <property type="entry name" value="Rhodanese"/>
    <property type="match status" value="1"/>
</dbReference>
<evidence type="ECO:0000259" key="1">
    <source>
        <dbReference type="PROSITE" id="PS50206"/>
    </source>
</evidence>
<dbReference type="SUPFAM" id="SSF52821">
    <property type="entry name" value="Rhodanese/Cell cycle control phosphatase"/>
    <property type="match status" value="1"/>
</dbReference>
<accession>A0AAU7ZLF8</accession>
<proteinExistence type="predicted"/>
<reference evidence="2" key="1">
    <citation type="submission" date="2023-08" db="EMBL/GenBank/DDBJ databases">
        <authorList>
            <person name="Messyasz A."/>
            <person name="Mannisto M.K."/>
            <person name="Kerkhof L.J."/>
            <person name="Haggblom M."/>
        </authorList>
    </citation>
    <scope>NUCLEOTIDE SEQUENCE</scope>
    <source>
        <strain evidence="2">X5P6</strain>
    </source>
</reference>
<dbReference type="InterPro" id="IPR001763">
    <property type="entry name" value="Rhodanese-like_dom"/>
</dbReference>
<organism evidence="2">
    <name type="scientific">Tunturiibacter psychrotolerans</name>
    <dbReference type="NCBI Taxonomy" id="3069686"/>
    <lineage>
        <taxon>Bacteria</taxon>
        <taxon>Pseudomonadati</taxon>
        <taxon>Acidobacteriota</taxon>
        <taxon>Terriglobia</taxon>
        <taxon>Terriglobales</taxon>
        <taxon>Acidobacteriaceae</taxon>
        <taxon>Tunturiibacter</taxon>
    </lineage>
</organism>
<dbReference type="PANTHER" id="PTHR44086:SF14">
    <property type="entry name" value="RHODANESE DOMAIN-CONTAINING PROTEIN"/>
    <property type="match status" value="1"/>
</dbReference>
<evidence type="ECO:0000313" key="2">
    <source>
        <dbReference type="EMBL" id="XCB31773.1"/>
    </source>
</evidence>
<dbReference type="KEGG" id="tpsc:RBB77_15115"/>
<reference evidence="2" key="2">
    <citation type="journal article" date="2024" name="Environ. Microbiol.">
        <title>Genome analysis and description of Tunturibacter gen. nov. expands the diversity of Terriglobia in tundra soils.</title>
        <authorList>
            <person name="Messyasz A."/>
            <person name="Mannisto M.K."/>
            <person name="Kerkhof L.J."/>
            <person name="Haggblom M.M."/>
        </authorList>
    </citation>
    <scope>NUCLEOTIDE SEQUENCE</scope>
    <source>
        <strain evidence="2">X5P6</strain>
    </source>
</reference>
<dbReference type="PROSITE" id="PS50206">
    <property type="entry name" value="RHODANESE_3"/>
    <property type="match status" value="1"/>
</dbReference>
<dbReference type="EMBL" id="CP132942">
    <property type="protein sequence ID" value="XCB31773.1"/>
    <property type="molecule type" value="Genomic_DNA"/>
</dbReference>
<dbReference type="InterPro" id="IPR036873">
    <property type="entry name" value="Rhodanese-like_dom_sf"/>
</dbReference>
<dbReference type="RefSeq" id="WP_353062615.1">
    <property type="nucleotide sequence ID" value="NZ_CP132942.1"/>
</dbReference>
<dbReference type="Gene3D" id="3.40.250.10">
    <property type="entry name" value="Rhodanese-like domain"/>
    <property type="match status" value="1"/>
</dbReference>
<dbReference type="AlphaFoldDB" id="A0AAU7ZLF8"/>
<name>A0AAU7ZLF8_9BACT</name>
<dbReference type="SMART" id="SM00450">
    <property type="entry name" value="RHOD"/>
    <property type="match status" value="1"/>
</dbReference>
<dbReference type="PANTHER" id="PTHR44086">
    <property type="entry name" value="THIOSULFATE SULFURTRANSFERASE RDL2, MITOCHONDRIAL-RELATED"/>
    <property type="match status" value="1"/>
</dbReference>